<sequence>MENGRVVVPVTIENQGTRRTTYKVTVSVKRERTDRSVTARVEAGNVFPRTTWPTQVDVTDIGASHLEDVTVTVSATVEELR</sequence>
<evidence type="ECO:0000313" key="1">
    <source>
        <dbReference type="EMBL" id="MBN0048415.1"/>
    </source>
</evidence>
<accession>A0ABS2VZ43</accession>
<evidence type="ECO:0000313" key="2">
    <source>
        <dbReference type="Proteomes" id="UP000788262"/>
    </source>
</evidence>
<evidence type="ECO:0008006" key="3">
    <source>
        <dbReference type="Google" id="ProtNLM"/>
    </source>
</evidence>
<organism evidence="1 2">
    <name type="scientific">Streptomyces actuosus</name>
    <dbReference type="NCBI Taxonomy" id="1885"/>
    <lineage>
        <taxon>Bacteria</taxon>
        <taxon>Bacillati</taxon>
        <taxon>Actinomycetota</taxon>
        <taxon>Actinomycetes</taxon>
        <taxon>Kitasatosporales</taxon>
        <taxon>Streptomycetaceae</taxon>
        <taxon>Streptomyces</taxon>
    </lineage>
</organism>
<dbReference type="EMBL" id="JAFFZS010000039">
    <property type="protein sequence ID" value="MBN0048415.1"/>
    <property type="molecule type" value="Genomic_DNA"/>
</dbReference>
<gene>
    <name evidence="1" type="ORF">JS756_30800</name>
</gene>
<dbReference type="Proteomes" id="UP000788262">
    <property type="component" value="Unassembled WGS sequence"/>
</dbReference>
<protein>
    <recommendedName>
        <fullName evidence="3">CARDB domain-containing protein</fullName>
    </recommendedName>
</protein>
<reference evidence="1 2" key="1">
    <citation type="submission" date="2021-02" db="EMBL/GenBank/DDBJ databases">
        <title>Whole genome sequencing of Streptomyces actuosus VRA1.</title>
        <authorList>
            <person name="Sen G."/>
            <person name="Sen A."/>
        </authorList>
    </citation>
    <scope>NUCLEOTIDE SEQUENCE [LARGE SCALE GENOMIC DNA]</scope>
    <source>
        <strain evidence="1 2">VRA1</strain>
    </source>
</reference>
<comment type="caution">
    <text evidence="1">The sequence shown here is derived from an EMBL/GenBank/DDBJ whole genome shotgun (WGS) entry which is preliminary data.</text>
</comment>
<keyword evidence="2" id="KW-1185">Reference proteome</keyword>
<name>A0ABS2VZ43_STRAS</name>
<proteinExistence type="predicted"/>
<dbReference type="RefSeq" id="WP_205386549.1">
    <property type="nucleotide sequence ID" value="NZ_JAFFZS010000039.1"/>
</dbReference>